<evidence type="ECO:0000313" key="3">
    <source>
        <dbReference type="Proteomes" id="UP000306038"/>
    </source>
</evidence>
<proteinExistence type="predicted"/>
<evidence type="ECO:0000313" key="2">
    <source>
        <dbReference type="EMBL" id="THV57913.1"/>
    </source>
</evidence>
<accession>A0ABY2R551</accession>
<gene>
    <name evidence="2" type="ORF">EK417_14515</name>
</gene>
<name>A0ABY2R551_9FLAO</name>
<keyword evidence="3" id="KW-1185">Reference proteome</keyword>
<organism evidence="2 3">
    <name type="scientific">Chryseobacterium candidae</name>
    <dbReference type="NCBI Taxonomy" id="1978493"/>
    <lineage>
        <taxon>Bacteria</taxon>
        <taxon>Pseudomonadati</taxon>
        <taxon>Bacteroidota</taxon>
        <taxon>Flavobacteriia</taxon>
        <taxon>Flavobacteriales</taxon>
        <taxon>Weeksellaceae</taxon>
        <taxon>Chryseobacterium group</taxon>
        <taxon>Chryseobacterium</taxon>
    </lineage>
</organism>
<feature type="signal peptide" evidence="1">
    <location>
        <begin position="1"/>
        <end position="22"/>
    </location>
</feature>
<comment type="caution">
    <text evidence="2">The sequence shown here is derived from an EMBL/GenBank/DDBJ whole genome shotgun (WGS) entry which is preliminary data.</text>
</comment>
<evidence type="ECO:0000256" key="1">
    <source>
        <dbReference type="SAM" id="SignalP"/>
    </source>
</evidence>
<sequence length="547" mass="60048">MTHNLKKTFAMLLLAIFGSTFLYNCEPDPDSLGEQLFNGDAAQGNEIAYPVIAYNYNNNDSIRSDASRLISGLNESGATTNVAVLGAFTESQFGMQRASYVTQLRMPVDNFDFNGANPKVDSVVLVVRPPANTAANTYFFEGDSLKTNTYTKADFPVDGVATEVSIEKKTYPVRKYGKIGGASKSMKINVHEVTTFLDANNDALKRSNASISTGELLGSGVFDGNVSSLSITKKSDNSIVFSGNLGFRMKLSNTNFFQTHILDKKGKPELQDAANFIRYFKGIKISVDETDRYLYQFSPNDLQVIMYYKYDKTDNGTTTRPQTTLNFNLGSANAHIGLFEYNRTGSAVKYAVDNSTPAEGDERLFVQGMGGPSVVVKIKDETINELKEKLITDKVGIVSAKIRVYLDPATWKNTGSTEDRKFTLLNNTLNAGKIDYSKLTFTSDLTNGLGLYYYKENPGYYDFVVTKTVKDIVEGKTETVGDATQPIVNKPLIINAGAFAASATGTLLGVRNTTRAFDMNRIILTGVAKTNANPKRIQLMVTYGTKK</sequence>
<dbReference type="EMBL" id="SDLV01000029">
    <property type="protein sequence ID" value="THV57913.1"/>
    <property type="molecule type" value="Genomic_DNA"/>
</dbReference>
<protein>
    <submittedName>
        <fullName evidence="2">DUF4270 family protein</fullName>
    </submittedName>
</protein>
<dbReference type="InterPro" id="IPR025366">
    <property type="entry name" value="DUF4270"/>
</dbReference>
<keyword evidence="1" id="KW-0732">Signal</keyword>
<dbReference type="RefSeq" id="WP_136522543.1">
    <property type="nucleotide sequence ID" value="NZ_SDLV01000029.1"/>
</dbReference>
<dbReference type="Proteomes" id="UP000306038">
    <property type="component" value="Unassembled WGS sequence"/>
</dbReference>
<dbReference type="Pfam" id="PF14092">
    <property type="entry name" value="DUF4270"/>
    <property type="match status" value="1"/>
</dbReference>
<feature type="chain" id="PRO_5046406720" evidence="1">
    <location>
        <begin position="23"/>
        <end position="547"/>
    </location>
</feature>
<reference evidence="2 3" key="1">
    <citation type="submission" date="2019-01" db="EMBL/GenBank/DDBJ databases">
        <authorList>
            <person name="B I."/>
            <person name="Ch S."/>
            <person name="Ch V.R."/>
        </authorList>
    </citation>
    <scope>NUCLEOTIDE SEQUENCE [LARGE SCALE GENOMIC DNA]</scope>
    <source>
        <strain evidence="2 3">JC507</strain>
    </source>
</reference>